<dbReference type="AlphaFoldDB" id="A0A4Q7NQB0"/>
<dbReference type="EMBL" id="SGXD01000003">
    <property type="protein sequence ID" value="RZS87186.1"/>
    <property type="molecule type" value="Genomic_DNA"/>
</dbReference>
<evidence type="ECO:0000256" key="1">
    <source>
        <dbReference type="SAM" id="MobiDB-lite"/>
    </source>
</evidence>
<protein>
    <submittedName>
        <fullName evidence="2">Uncharacterized protein</fullName>
    </submittedName>
</protein>
<feature type="region of interest" description="Disordered" evidence="1">
    <location>
        <begin position="63"/>
        <end position="82"/>
    </location>
</feature>
<reference evidence="2 3" key="1">
    <citation type="submission" date="2019-02" db="EMBL/GenBank/DDBJ databases">
        <title>Genomic Encyclopedia of Type Strains, Phase IV (KMG-IV): sequencing the most valuable type-strain genomes for metagenomic binning, comparative biology and taxonomic classification.</title>
        <authorList>
            <person name="Goeker M."/>
        </authorList>
    </citation>
    <scope>NUCLEOTIDE SEQUENCE [LARGE SCALE GENOMIC DNA]</scope>
    <source>
        <strain evidence="2 3">DSM 45622</strain>
    </source>
</reference>
<proteinExistence type="predicted"/>
<gene>
    <name evidence="2" type="ORF">EV189_2610</name>
</gene>
<sequence length="114" mass="12519">MLDAVALLCRAQDLPVPGPADSGPHHDPLQRVRTAPADALAAPALPRRQIPMLLHEALALAQCRPTSSRPAPSTPHDRHRRELLARRRLDLALRRLDRASGEVTRLQSQLEASV</sequence>
<evidence type="ECO:0000313" key="3">
    <source>
        <dbReference type="Proteomes" id="UP000293638"/>
    </source>
</evidence>
<accession>A0A4Q7NQB0</accession>
<dbReference type="Proteomes" id="UP000293638">
    <property type="component" value="Unassembled WGS sequence"/>
</dbReference>
<comment type="caution">
    <text evidence="2">The sequence shown here is derived from an EMBL/GenBank/DDBJ whole genome shotgun (WGS) entry which is preliminary data.</text>
</comment>
<name>A0A4Q7NQB0_9ACTN</name>
<keyword evidence="3" id="KW-1185">Reference proteome</keyword>
<dbReference type="RefSeq" id="WP_130493341.1">
    <property type="nucleotide sequence ID" value="NZ_SGXD01000003.1"/>
</dbReference>
<evidence type="ECO:0000313" key="2">
    <source>
        <dbReference type="EMBL" id="RZS87186.1"/>
    </source>
</evidence>
<organism evidence="2 3">
    <name type="scientific">Motilibacter rhizosphaerae</name>
    <dbReference type="NCBI Taxonomy" id="598652"/>
    <lineage>
        <taxon>Bacteria</taxon>
        <taxon>Bacillati</taxon>
        <taxon>Actinomycetota</taxon>
        <taxon>Actinomycetes</taxon>
        <taxon>Motilibacterales</taxon>
        <taxon>Motilibacteraceae</taxon>
        <taxon>Motilibacter</taxon>
    </lineage>
</organism>